<proteinExistence type="predicted"/>
<protein>
    <recommendedName>
        <fullName evidence="3">WG repeat-containing protein</fullName>
    </recommendedName>
</protein>
<dbReference type="KEGG" id="lwe:lwe0417"/>
<dbReference type="HOGENOM" id="CLU_393192_0_0_9"/>
<evidence type="ECO:0008006" key="3">
    <source>
        <dbReference type="Google" id="ProtNLM"/>
    </source>
</evidence>
<dbReference type="PANTHER" id="PTHR37841:SF1">
    <property type="entry name" value="DUF3298 DOMAIN-CONTAINING PROTEIN"/>
    <property type="match status" value="1"/>
</dbReference>
<accession>A0AFQ3</accession>
<gene>
    <name evidence="1" type="ordered locus">lwe0417</name>
</gene>
<dbReference type="InterPro" id="IPR032774">
    <property type="entry name" value="WG_beta_rep"/>
</dbReference>
<dbReference type="Pfam" id="PF14903">
    <property type="entry name" value="WG_beta_rep"/>
    <property type="match status" value="2"/>
</dbReference>
<dbReference type="PANTHER" id="PTHR37841">
    <property type="entry name" value="GLR2918 PROTEIN"/>
    <property type="match status" value="1"/>
</dbReference>
<dbReference type="EMBL" id="AM263198">
    <property type="protein sequence ID" value="CAK19835.1"/>
    <property type="molecule type" value="Genomic_DNA"/>
</dbReference>
<dbReference type="AlphaFoldDB" id="A0AFQ3"/>
<dbReference type="Proteomes" id="UP000000779">
    <property type="component" value="Chromosome"/>
</dbReference>
<organism evidence="1 2">
    <name type="scientific">Listeria welshimeri serovar 6b (strain ATCC 35897 / DSM 20650 / CCUG 15529 / CIP 8149 / NCTC 11857 / SLCC 5334 / V8)</name>
    <dbReference type="NCBI Taxonomy" id="386043"/>
    <lineage>
        <taxon>Bacteria</taxon>
        <taxon>Bacillati</taxon>
        <taxon>Bacillota</taxon>
        <taxon>Bacilli</taxon>
        <taxon>Bacillales</taxon>
        <taxon>Listeriaceae</taxon>
        <taxon>Listeria</taxon>
    </lineage>
</organism>
<evidence type="ECO:0000313" key="1">
    <source>
        <dbReference type="EMBL" id="CAK19835.1"/>
    </source>
</evidence>
<dbReference type="eggNOG" id="COG5263">
    <property type="taxonomic scope" value="Bacteria"/>
</dbReference>
<sequence>MEMNKLANIPHETCVDGNNGFFFLERTIEDTSLWAIFKEDGTQITPFVYHELRPYDYGYAVGEIDRKFIESKCYVSEHEEPVTGNALIYNKKDSYTNLVLCFIDELGTILNNSYYKAIGDITADGYRVMTAEYNVGRSGIDRRDGFLRPDGVLIVPQFGRIDHNYTDGRKKRVLVSEKVIRAVSLDKIPREEYGTYVNCYGLIDTDGNWISKPKYHHLTEFKNGIAKFYQNYKENSYLFDWGYIDSKGTEYTATYVDGKVQMRDPDGILGPIEKPGDIIDIYDPIRFLFENGLYGYINSEGTVIVEPLYESAVYCFWNGLAFVKKDGLWGFINEEGTPVTDFKFDHAGFIAPGYAQGLIGDEMYLIGLQGIIAKKKKGYFGYRKKLTNHKTNETRYSCGFFPQMAFDKMYFYDSVEWLFIDEFDYQIQDKRPDFNSQFSAIREYPHRADFLIHHEPSDTYYFKTGNKYGVDIHGNKVVIADLKEIIEDIPTAKANNIYKNLQEIYRDKTIPAIWKELLAKGWTWKMPTRGNADSPFSKGVIIWDYKKEDVESFLGFFSKDYEAISKKLLYLANADGTGAEYYYFIVDENQPVENNPIVFIGTEGELDLVCSNLNEFLQLLSVDAEPMGTQPDDGELIIYFKDANDEESSYFENYIEWLLSKNIAPININEDTEEYGTAIIEKANQTYGESWNAFLETIIVM</sequence>
<evidence type="ECO:0000313" key="2">
    <source>
        <dbReference type="Proteomes" id="UP000000779"/>
    </source>
</evidence>
<reference evidence="1 2" key="1">
    <citation type="journal article" date="2006" name="J. Bacteriol.">
        <title>Whole-genome sequence of Listeria welshimeri reveals common steps in genome reduction with Listeria innocua as compared to Listeria monocytogenes.</title>
        <authorList>
            <person name="Hain T."/>
            <person name="Steinweg C."/>
            <person name="Kuenne C.T."/>
            <person name="Billion A."/>
            <person name="Ghai R."/>
            <person name="Chatterjee S.S."/>
            <person name="Domann E."/>
            <person name="Kaerst U."/>
            <person name="Goesmann A."/>
            <person name="Bekel T."/>
            <person name="Bartels D."/>
            <person name="Kaiser O."/>
            <person name="Meyer F."/>
            <person name="Puehler A."/>
            <person name="Weisshaar B."/>
            <person name="Wehland J."/>
            <person name="Liang C."/>
            <person name="Dandekar T."/>
            <person name="Lampidis R."/>
            <person name="Kreft J."/>
            <person name="Goebel W."/>
            <person name="Chakraborty T."/>
        </authorList>
    </citation>
    <scope>NUCLEOTIDE SEQUENCE [LARGE SCALE GENOMIC DNA]</scope>
    <source>
        <strain evidence="2">ATCC 35897 / DSM 20650 / CIP 8149 / NCTC 11857 / SLCC 5334 / V8</strain>
    </source>
</reference>
<name>A0AFQ3_LISW6</name>
<dbReference type="STRING" id="386043.lwe0417"/>